<name>A0ABN7UR63_GIGMA</name>
<protein>
    <recommendedName>
        <fullName evidence="7">Protein-serine/threonine kinase</fullName>
        <ecNumber evidence="7">2.7.11.-</ecNumber>
    </recommendedName>
</protein>
<dbReference type="SUPFAM" id="SSF69012">
    <property type="entry name" value="alpha-ketoacid dehydrogenase kinase, N-terminal domain"/>
    <property type="match status" value="1"/>
</dbReference>
<dbReference type="Proteomes" id="UP000789901">
    <property type="component" value="Unassembled WGS sequence"/>
</dbReference>
<feature type="compositionally biased region" description="Basic and acidic residues" evidence="8">
    <location>
        <begin position="224"/>
        <end position="239"/>
    </location>
</feature>
<keyword evidence="6 7" id="KW-0496">Mitochondrion</keyword>
<feature type="domain" description="Branched-chain alpha-ketoacid dehydrogenase kinase/Pyruvate dehydrogenase kinase N-terminal" evidence="9">
    <location>
        <begin position="384"/>
        <end position="547"/>
    </location>
</feature>
<feature type="compositionally biased region" description="Low complexity" evidence="8">
    <location>
        <begin position="210"/>
        <end position="223"/>
    </location>
</feature>
<evidence type="ECO:0000256" key="4">
    <source>
        <dbReference type="ARBA" id="ARBA00022777"/>
    </source>
</evidence>
<comment type="similarity">
    <text evidence="1 7">Belongs to the PDK/BCKDK protein kinase family.</text>
</comment>
<feature type="compositionally biased region" description="Low complexity" evidence="8">
    <location>
        <begin position="240"/>
        <end position="252"/>
    </location>
</feature>
<feature type="region of interest" description="Disordered" evidence="8">
    <location>
        <begin position="204"/>
        <end position="265"/>
    </location>
</feature>
<comment type="caution">
    <text evidence="10">The sequence shown here is derived from an EMBL/GenBank/DDBJ whole genome shotgun (WGS) entry which is preliminary data.</text>
</comment>
<keyword evidence="11" id="KW-1185">Reference proteome</keyword>
<keyword evidence="2 7" id="KW-0808">Transferase</keyword>
<gene>
    <name evidence="10" type="ORF">GMARGA_LOCUS9696</name>
</gene>
<evidence type="ECO:0000313" key="11">
    <source>
        <dbReference type="Proteomes" id="UP000789901"/>
    </source>
</evidence>
<evidence type="ECO:0000256" key="2">
    <source>
        <dbReference type="ARBA" id="ARBA00022679"/>
    </source>
</evidence>
<evidence type="ECO:0000256" key="7">
    <source>
        <dbReference type="RuleBase" id="RU366032"/>
    </source>
</evidence>
<keyword evidence="3 7" id="KW-0547">Nucleotide-binding</keyword>
<keyword evidence="4 7" id="KW-0418">Kinase</keyword>
<keyword evidence="5 7" id="KW-0067">ATP-binding</keyword>
<dbReference type="EC" id="2.7.11.-" evidence="7"/>
<comment type="subcellular location">
    <subcellularLocation>
        <location evidence="7">Mitochondrion matrix</location>
    </subcellularLocation>
</comment>
<dbReference type="Gene3D" id="1.20.140.20">
    <property type="entry name" value="Alpha-ketoacid/pyruvate dehydrogenase kinase, N-terminal domain"/>
    <property type="match status" value="1"/>
</dbReference>
<evidence type="ECO:0000256" key="8">
    <source>
        <dbReference type="SAM" id="MobiDB-lite"/>
    </source>
</evidence>
<dbReference type="Gene3D" id="1.10.30.10">
    <property type="entry name" value="High mobility group box domain"/>
    <property type="match status" value="1"/>
</dbReference>
<organism evidence="10 11">
    <name type="scientific">Gigaspora margarita</name>
    <dbReference type="NCBI Taxonomy" id="4874"/>
    <lineage>
        <taxon>Eukaryota</taxon>
        <taxon>Fungi</taxon>
        <taxon>Fungi incertae sedis</taxon>
        <taxon>Mucoromycota</taxon>
        <taxon>Glomeromycotina</taxon>
        <taxon>Glomeromycetes</taxon>
        <taxon>Diversisporales</taxon>
        <taxon>Gigasporaceae</taxon>
        <taxon>Gigaspora</taxon>
    </lineage>
</organism>
<feature type="non-terminal residue" evidence="10">
    <location>
        <position position="1"/>
    </location>
</feature>
<proteinExistence type="inferred from homology"/>
<dbReference type="InterPro" id="IPR036784">
    <property type="entry name" value="AK/P_DHK_N_sf"/>
</dbReference>
<sequence>SSDPTLPNQVINDARPFIKLPFPPTIDPRDLITVLPDGRVPTRAPNAFIIYRRAFIEAARAEGYNFPMNVISSMTSQSWEQEPQFVKNEYRRLGKEAYNRRNEMCPDSNQRRKREKWNLVSFNKKKSTARKIKKPIQNSSKKPLEIKNQLCSITTLEPEQSNMYDFDNSLEIYDYEKEHFDCCGLYQSSEQSSEQIPKQIPEQISEQNPEQNIKQNSEQSSEQNSEKSPEQIFEQEPKTSNDNSPIINNDPNLYYYSDGTEESPLQTPIRETFEHQIESLPSFDNHIYDISSDQNGLEEIHKYTTDDVNNLISSNPLGIHGNLFPTETDMFVLSNSNDLPFIFDNVTTLFQVSVKPNIQYRAYSPQHFYQNRILDQYSSQPINPITLRQLIVFGRNLTEERIVKSGHYVRTELPIRIAHRIRDFQNLPFIVGTNPHLSMVYDLYWTAFEKLRKIPPVRTMDENNEWCEIIKGLLKDHLVVIPKLAMGIMECSEHLSGEQLDRFMNTMLRSRISRRVLAEQQIALTENWHDPGYAYDQSDNDGWIGVISTHCNAKEILEKCAKMTRNFFKTYYGVEPPQVLADGQVDSTFAYIPDHIEYIIYELLKNSIKSVIEKHAPSILSTSQSPSKQMLESSQLFPPITVTICSGPTDIYFRISDQGGGIPDKLYPYIWSFAHKSNDKKNLHKFTNFSKVPQMAARVEEYEQHIIPPDLSLGIGLPMSKVYAEYWGGGLNIFSLDGYGVDAYVKITKLGNKIENLV</sequence>
<dbReference type="InterPro" id="IPR018955">
    <property type="entry name" value="BCDHK/PDK_N"/>
</dbReference>
<dbReference type="SUPFAM" id="SSF55874">
    <property type="entry name" value="ATPase domain of HSP90 chaperone/DNA topoisomerase II/histidine kinase"/>
    <property type="match status" value="1"/>
</dbReference>
<dbReference type="SUPFAM" id="SSF47095">
    <property type="entry name" value="HMG-box"/>
    <property type="match status" value="1"/>
</dbReference>
<dbReference type="PANTHER" id="PTHR11947">
    <property type="entry name" value="PYRUVATE DEHYDROGENASE KINASE"/>
    <property type="match status" value="1"/>
</dbReference>
<evidence type="ECO:0000256" key="6">
    <source>
        <dbReference type="ARBA" id="ARBA00023128"/>
    </source>
</evidence>
<dbReference type="InterPro" id="IPR036890">
    <property type="entry name" value="HATPase_C_sf"/>
</dbReference>
<evidence type="ECO:0000256" key="5">
    <source>
        <dbReference type="ARBA" id="ARBA00022840"/>
    </source>
</evidence>
<dbReference type="InterPro" id="IPR036910">
    <property type="entry name" value="HMG_box_dom_sf"/>
</dbReference>
<dbReference type="Gene3D" id="3.30.565.10">
    <property type="entry name" value="Histidine kinase-like ATPase, C-terminal domain"/>
    <property type="match status" value="1"/>
</dbReference>
<dbReference type="Pfam" id="PF10436">
    <property type="entry name" value="BCDHK_Adom3"/>
    <property type="match status" value="1"/>
</dbReference>
<accession>A0ABN7UR63</accession>
<evidence type="ECO:0000256" key="3">
    <source>
        <dbReference type="ARBA" id="ARBA00022741"/>
    </source>
</evidence>
<reference evidence="10 11" key="1">
    <citation type="submission" date="2021-06" db="EMBL/GenBank/DDBJ databases">
        <authorList>
            <person name="Kallberg Y."/>
            <person name="Tangrot J."/>
            <person name="Rosling A."/>
        </authorList>
    </citation>
    <scope>NUCLEOTIDE SEQUENCE [LARGE SCALE GENOMIC DNA]</scope>
    <source>
        <strain evidence="10 11">120-4 pot B 10/14</strain>
    </source>
</reference>
<evidence type="ECO:0000256" key="1">
    <source>
        <dbReference type="ARBA" id="ARBA00006155"/>
    </source>
</evidence>
<dbReference type="PANTHER" id="PTHR11947:SF25">
    <property type="entry name" value="[PYRUVATE DEHYDROGENASE (ACETYL-TRANSFERRING)] KINASE 2, MITOCHONDRIAL"/>
    <property type="match status" value="1"/>
</dbReference>
<evidence type="ECO:0000313" key="10">
    <source>
        <dbReference type="EMBL" id="CAG8657482.1"/>
    </source>
</evidence>
<evidence type="ECO:0000259" key="9">
    <source>
        <dbReference type="Pfam" id="PF10436"/>
    </source>
</evidence>
<dbReference type="EMBL" id="CAJVQB010005271">
    <property type="protein sequence ID" value="CAG8657482.1"/>
    <property type="molecule type" value="Genomic_DNA"/>
</dbReference>
<dbReference type="InterPro" id="IPR039028">
    <property type="entry name" value="BCKD/PDK"/>
</dbReference>